<name>A0A4D7C5Y6_9SPHN</name>
<gene>
    <name evidence="12" type="primary">fliF</name>
    <name evidence="12" type="ORF">E6W36_04430</name>
</gene>
<evidence type="ECO:0000256" key="4">
    <source>
        <dbReference type="ARBA" id="ARBA00022475"/>
    </source>
</evidence>
<keyword evidence="7" id="KW-0472">Membrane</keyword>
<keyword evidence="13" id="KW-1185">Reference proteome</keyword>
<comment type="subcellular location">
    <subcellularLocation>
        <location evidence="1">Bacterial flagellum basal body</location>
    </subcellularLocation>
    <subcellularLocation>
        <location evidence="2">Cell membrane</location>
        <topology evidence="2">Multi-pass membrane protein</topology>
    </subcellularLocation>
</comment>
<dbReference type="InterPro" id="IPR043427">
    <property type="entry name" value="YscJ/FliF"/>
</dbReference>
<dbReference type="GO" id="GO:0009431">
    <property type="term" value="C:bacterial-type flagellum basal body, MS ring"/>
    <property type="evidence" value="ECO:0007669"/>
    <property type="project" value="InterPro"/>
</dbReference>
<feature type="compositionally biased region" description="Polar residues" evidence="9">
    <location>
        <begin position="278"/>
        <end position="288"/>
    </location>
</feature>
<keyword evidence="12" id="KW-0966">Cell projection</keyword>
<evidence type="ECO:0000313" key="13">
    <source>
        <dbReference type="Proteomes" id="UP000298714"/>
    </source>
</evidence>
<protein>
    <submittedName>
        <fullName evidence="12">Flagellar M-ring protein FliF</fullName>
    </submittedName>
</protein>
<proteinExistence type="inferred from homology"/>
<feature type="compositionally biased region" description="Basic and acidic residues" evidence="9">
    <location>
        <begin position="243"/>
        <end position="257"/>
    </location>
</feature>
<dbReference type="NCBIfam" id="TIGR00206">
    <property type="entry name" value="fliF"/>
    <property type="match status" value="1"/>
</dbReference>
<evidence type="ECO:0000256" key="9">
    <source>
        <dbReference type="SAM" id="MobiDB-lite"/>
    </source>
</evidence>
<dbReference type="PRINTS" id="PR01009">
    <property type="entry name" value="FLGMRINGFLIF"/>
</dbReference>
<evidence type="ECO:0000256" key="5">
    <source>
        <dbReference type="ARBA" id="ARBA00022692"/>
    </source>
</evidence>
<keyword evidence="12" id="KW-0282">Flagellum</keyword>
<keyword evidence="12" id="KW-0969">Cilium</keyword>
<keyword evidence="4" id="KW-1003">Cell membrane</keyword>
<dbReference type="Proteomes" id="UP000298714">
    <property type="component" value="Chromosome"/>
</dbReference>
<dbReference type="GO" id="GO:0071973">
    <property type="term" value="P:bacterial-type flagellum-dependent cell motility"/>
    <property type="evidence" value="ECO:0007669"/>
    <property type="project" value="InterPro"/>
</dbReference>
<sequence>MGATALALIVGLYFLSSRLDSADYGILFTDLPPEQAQGITESCAASAYPSNSRRTARRSWPSAKVPELRIQLAGEQITGQIGYELLDKQDPLGTSSFLQNVNHLRAIEGELVRSIETLNAVERARVHLVMPERQLFEKEAHKATASITLRTRAPLTQAQVGAIRNLVAAAVPDLSPDHVSIIDQNGTQLARPGDDAMGTASAIEEQRVAIQNRLREQIETMLERVVGPGHVRAEVSAALSQDNVREESEVYDPDRQVVDQQTTVQRTNRQNDADGTSGAVTVANQLPENQGGQQGGQTSSSAADETSEQVNYANSRTRTTTIRDAGAIAKLTVSVVVDGVSVAGPDGKLAYTPRSAAEIAKLTRLVENAIGFDSERGDSVVVENLRFVQPTELDGIVQEACRSAFRSAT</sequence>
<keyword evidence="8" id="KW-0975">Bacterial flagellum</keyword>
<dbReference type="GO" id="GO:0005886">
    <property type="term" value="C:plasma membrane"/>
    <property type="evidence" value="ECO:0007669"/>
    <property type="project" value="UniProtKB-SubCell"/>
</dbReference>
<feature type="compositionally biased region" description="Polar residues" evidence="9">
    <location>
        <begin position="298"/>
        <end position="317"/>
    </location>
</feature>
<feature type="domain" description="Flagellar M-ring N-terminal" evidence="10">
    <location>
        <begin position="21"/>
        <end position="190"/>
    </location>
</feature>
<evidence type="ECO:0000259" key="11">
    <source>
        <dbReference type="Pfam" id="PF08345"/>
    </source>
</evidence>
<feature type="compositionally biased region" description="Low complexity" evidence="9">
    <location>
        <begin position="258"/>
        <end position="270"/>
    </location>
</feature>
<keyword evidence="5" id="KW-0812">Transmembrane</keyword>
<keyword evidence="6" id="KW-1133">Transmembrane helix</keyword>
<evidence type="ECO:0000256" key="3">
    <source>
        <dbReference type="ARBA" id="ARBA00007971"/>
    </source>
</evidence>
<dbReference type="InterPro" id="IPR006182">
    <property type="entry name" value="FliF_N_dom"/>
</dbReference>
<dbReference type="Gene3D" id="3.30.300.30">
    <property type="match status" value="1"/>
</dbReference>
<accession>A0A4D7C5Y6</accession>
<evidence type="ECO:0000256" key="6">
    <source>
        <dbReference type="ARBA" id="ARBA00022989"/>
    </source>
</evidence>
<comment type="similarity">
    <text evidence="3">Belongs to the FliF family.</text>
</comment>
<dbReference type="PANTHER" id="PTHR30046:SF0">
    <property type="entry name" value="FLAGELLAR M-RING PROTEIN"/>
    <property type="match status" value="1"/>
</dbReference>
<dbReference type="GO" id="GO:0003774">
    <property type="term" value="F:cytoskeletal motor activity"/>
    <property type="evidence" value="ECO:0007669"/>
    <property type="project" value="InterPro"/>
</dbReference>
<organism evidence="12 13">
    <name type="scientific">Hankyongella ginsenosidimutans</name>
    <dbReference type="NCBI Taxonomy" id="1763828"/>
    <lineage>
        <taxon>Bacteria</taxon>
        <taxon>Pseudomonadati</taxon>
        <taxon>Pseudomonadota</taxon>
        <taxon>Alphaproteobacteria</taxon>
        <taxon>Sphingomonadales</taxon>
        <taxon>Sphingomonadaceae</taxon>
        <taxon>Hankyongella</taxon>
    </lineage>
</organism>
<evidence type="ECO:0000259" key="10">
    <source>
        <dbReference type="Pfam" id="PF01514"/>
    </source>
</evidence>
<evidence type="ECO:0000256" key="8">
    <source>
        <dbReference type="ARBA" id="ARBA00023143"/>
    </source>
</evidence>
<evidence type="ECO:0000256" key="2">
    <source>
        <dbReference type="ARBA" id="ARBA00004651"/>
    </source>
</evidence>
<evidence type="ECO:0000256" key="1">
    <source>
        <dbReference type="ARBA" id="ARBA00004117"/>
    </source>
</evidence>
<evidence type="ECO:0000313" key="12">
    <source>
        <dbReference type="EMBL" id="QCI79095.1"/>
    </source>
</evidence>
<dbReference type="InterPro" id="IPR045851">
    <property type="entry name" value="AMP-bd_C_sf"/>
</dbReference>
<dbReference type="Pfam" id="PF01514">
    <property type="entry name" value="YscJ_FliF"/>
    <property type="match status" value="1"/>
</dbReference>
<dbReference type="AlphaFoldDB" id="A0A4D7C5Y6"/>
<evidence type="ECO:0000256" key="7">
    <source>
        <dbReference type="ARBA" id="ARBA00023136"/>
    </source>
</evidence>
<dbReference type="EMBL" id="CP039704">
    <property type="protein sequence ID" value="QCI79095.1"/>
    <property type="molecule type" value="Genomic_DNA"/>
</dbReference>
<dbReference type="Pfam" id="PF08345">
    <property type="entry name" value="YscJ_FliF_C"/>
    <property type="match status" value="1"/>
</dbReference>
<feature type="region of interest" description="Disordered" evidence="9">
    <location>
        <begin position="237"/>
        <end position="317"/>
    </location>
</feature>
<dbReference type="InterPro" id="IPR000067">
    <property type="entry name" value="FlgMring_FliF"/>
</dbReference>
<feature type="domain" description="Flagellar M-ring C-terminal" evidence="11">
    <location>
        <begin position="222"/>
        <end position="387"/>
    </location>
</feature>
<reference evidence="13" key="1">
    <citation type="submission" date="2019-04" db="EMBL/GenBank/DDBJ databases">
        <title>Complete genome sequence of Sphingomonas sp. W1-2-3.</title>
        <authorList>
            <person name="Im W.T."/>
        </authorList>
    </citation>
    <scope>NUCLEOTIDE SEQUENCE [LARGE SCALE GENOMIC DNA]</scope>
    <source>
        <strain evidence="13">W1-2-3</strain>
    </source>
</reference>
<dbReference type="KEGG" id="hgn:E6W36_04430"/>
<dbReference type="InterPro" id="IPR013556">
    <property type="entry name" value="Flag_M-ring_C"/>
</dbReference>
<dbReference type="PANTHER" id="PTHR30046">
    <property type="entry name" value="FLAGELLAR M-RING PROTEIN"/>
    <property type="match status" value="1"/>
</dbReference>